<sequence>YTQLTIDGKPYRVTPLEYADPIKWFNNQAKGLGEYIKVDMVTGNADLVDLKTPIKYSDSEYFNRDVKRHLRLKYPTKIFKTPSFEVD</sequence>
<comment type="caution">
    <text evidence="1">The sequence shown here is derived from an EMBL/GenBank/DDBJ whole genome shotgun (WGS) entry which is preliminary data.</text>
</comment>
<evidence type="ECO:0000313" key="2">
    <source>
        <dbReference type="Proteomes" id="UP000729182"/>
    </source>
</evidence>
<gene>
    <name evidence="1" type="ORF">GM535_13395</name>
</gene>
<dbReference type="AlphaFoldDB" id="A0AAW9W9U9"/>
<dbReference type="Proteomes" id="UP000729182">
    <property type="component" value="Unassembled WGS sequence"/>
</dbReference>
<proteinExistence type="predicted"/>
<dbReference type="EMBL" id="WNHN01000664">
    <property type="protein sequence ID" value="MTV78208.1"/>
    <property type="molecule type" value="Genomic_DNA"/>
</dbReference>
<feature type="non-terminal residue" evidence="1">
    <location>
        <position position="87"/>
    </location>
</feature>
<organism evidence="1 2">
    <name type="scientific">Streptococcus pneumoniae</name>
    <dbReference type="NCBI Taxonomy" id="1313"/>
    <lineage>
        <taxon>Bacteria</taxon>
        <taxon>Bacillati</taxon>
        <taxon>Bacillota</taxon>
        <taxon>Bacilli</taxon>
        <taxon>Lactobacillales</taxon>
        <taxon>Streptococcaceae</taxon>
        <taxon>Streptococcus</taxon>
    </lineage>
</organism>
<reference evidence="1" key="1">
    <citation type="submission" date="2019-11" db="EMBL/GenBank/DDBJ databases">
        <title>Growth characteristics of pneumococcus vary with the chemical composition of the capsule and with environmental conditions.</title>
        <authorList>
            <person name="Tothpal A."/>
            <person name="Desobry K."/>
            <person name="Joshi S."/>
            <person name="Wyllie A.L."/>
            <person name="Weinberger D.M."/>
        </authorList>
    </citation>
    <scope>NUCLEOTIDE SEQUENCE</scope>
    <source>
        <strain evidence="1">Pnumococcus10A</strain>
    </source>
</reference>
<name>A0AAW9W9U9_STREE</name>
<accession>A0AAW9W9U9</accession>
<feature type="non-terminal residue" evidence="1">
    <location>
        <position position="1"/>
    </location>
</feature>
<protein>
    <submittedName>
        <fullName evidence="1">Uncharacterized protein</fullName>
    </submittedName>
</protein>
<evidence type="ECO:0000313" key="1">
    <source>
        <dbReference type="EMBL" id="MTV78208.1"/>
    </source>
</evidence>